<organism evidence="8 9">
    <name type="scientific">Paspalum notatum var. saurae</name>
    <dbReference type="NCBI Taxonomy" id="547442"/>
    <lineage>
        <taxon>Eukaryota</taxon>
        <taxon>Viridiplantae</taxon>
        <taxon>Streptophyta</taxon>
        <taxon>Embryophyta</taxon>
        <taxon>Tracheophyta</taxon>
        <taxon>Spermatophyta</taxon>
        <taxon>Magnoliopsida</taxon>
        <taxon>Liliopsida</taxon>
        <taxon>Poales</taxon>
        <taxon>Poaceae</taxon>
        <taxon>PACMAD clade</taxon>
        <taxon>Panicoideae</taxon>
        <taxon>Andropogonodae</taxon>
        <taxon>Paspaleae</taxon>
        <taxon>Paspalinae</taxon>
        <taxon>Paspalum</taxon>
    </lineage>
</organism>
<evidence type="ECO:0000256" key="1">
    <source>
        <dbReference type="ARBA" id="ARBA00004141"/>
    </source>
</evidence>
<keyword evidence="5 7" id="KW-0472">Membrane</keyword>
<evidence type="ECO:0000313" key="8">
    <source>
        <dbReference type="EMBL" id="WVZ54287.1"/>
    </source>
</evidence>
<proteinExistence type="inferred from homology"/>
<evidence type="ECO:0000256" key="2">
    <source>
        <dbReference type="ARBA" id="ARBA00008707"/>
    </source>
</evidence>
<evidence type="ECO:0000256" key="6">
    <source>
        <dbReference type="SAM" id="MobiDB-lite"/>
    </source>
</evidence>
<dbReference type="EMBL" id="CP144745">
    <property type="protein sequence ID" value="WVZ54287.1"/>
    <property type="molecule type" value="Genomic_DNA"/>
</dbReference>
<reference evidence="8 9" key="1">
    <citation type="submission" date="2024-02" db="EMBL/GenBank/DDBJ databases">
        <title>High-quality chromosome-scale genome assembly of Pensacola bahiagrass (Paspalum notatum Flugge var. saurae).</title>
        <authorList>
            <person name="Vega J.M."/>
            <person name="Podio M."/>
            <person name="Orjuela J."/>
            <person name="Siena L.A."/>
            <person name="Pessino S.C."/>
            <person name="Combes M.C."/>
            <person name="Mariac C."/>
            <person name="Albertini E."/>
            <person name="Pupilli F."/>
            <person name="Ortiz J.P.A."/>
            <person name="Leblanc O."/>
        </authorList>
    </citation>
    <scope>NUCLEOTIDE SEQUENCE [LARGE SCALE GENOMIC DNA]</scope>
    <source>
        <strain evidence="8">R1</strain>
        <tissue evidence="8">Leaf</tissue>
    </source>
</reference>
<evidence type="ECO:0000256" key="7">
    <source>
        <dbReference type="SAM" id="Phobius"/>
    </source>
</evidence>
<evidence type="ECO:0008006" key="10">
    <source>
        <dbReference type="Google" id="ProtNLM"/>
    </source>
</evidence>
<dbReference type="AlphaFoldDB" id="A0AAQ3SJL7"/>
<dbReference type="GO" id="GO:0010256">
    <property type="term" value="P:endomembrane system organization"/>
    <property type="evidence" value="ECO:0007669"/>
    <property type="project" value="TreeGrafter"/>
</dbReference>
<keyword evidence="4 7" id="KW-1133">Transmembrane helix</keyword>
<keyword evidence="9" id="KW-1185">Reference proteome</keyword>
<name>A0AAQ3SJL7_PASNO</name>
<evidence type="ECO:0000313" key="9">
    <source>
        <dbReference type="Proteomes" id="UP001341281"/>
    </source>
</evidence>
<comment type="subcellular location">
    <subcellularLocation>
        <location evidence="1">Membrane</location>
        <topology evidence="1">Multi-pass membrane protein</topology>
    </subcellularLocation>
</comment>
<feature type="transmembrane region" description="Helical" evidence="7">
    <location>
        <begin position="296"/>
        <end position="315"/>
    </location>
</feature>
<evidence type="ECO:0000256" key="5">
    <source>
        <dbReference type="ARBA" id="ARBA00023136"/>
    </source>
</evidence>
<dbReference type="Pfam" id="PF05078">
    <property type="entry name" value="DUF679"/>
    <property type="match status" value="2"/>
</dbReference>
<dbReference type="PANTHER" id="PTHR31621">
    <property type="entry name" value="PROTEIN DMP3"/>
    <property type="match status" value="1"/>
</dbReference>
<dbReference type="PANTHER" id="PTHR31621:SF27">
    <property type="entry name" value="OS01G0368500 PROTEIN"/>
    <property type="match status" value="1"/>
</dbReference>
<feature type="transmembrane region" description="Helical" evidence="7">
    <location>
        <begin position="261"/>
        <end position="281"/>
    </location>
</feature>
<dbReference type="Proteomes" id="UP001341281">
    <property type="component" value="Chromosome 01"/>
</dbReference>
<dbReference type="GO" id="GO:0016020">
    <property type="term" value="C:membrane"/>
    <property type="evidence" value="ECO:0007669"/>
    <property type="project" value="UniProtKB-SubCell"/>
</dbReference>
<feature type="region of interest" description="Disordered" evidence="6">
    <location>
        <begin position="1"/>
        <end position="24"/>
    </location>
</feature>
<feature type="transmembrane region" description="Helical" evidence="7">
    <location>
        <begin position="189"/>
        <end position="207"/>
    </location>
</feature>
<evidence type="ECO:0000256" key="4">
    <source>
        <dbReference type="ARBA" id="ARBA00022989"/>
    </source>
</evidence>
<accession>A0AAQ3SJL7</accession>
<gene>
    <name evidence="8" type="ORF">U9M48_005109</name>
</gene>
<keyword evidence="3 7" id="KW-0812">Transmembrane</keyword>
<evidence type="ECO:0000256" key="3">
    <source>
        <dbReference type="ARBA" id="ARBA00022692"/>
    </source>
</evidence>
<dbReference type="GO" id="GO:0005737">
    <property type="term" value="C:cytoplasm"/>
    <property type="evidence" value="ECO:0007669"/>
    <property type="project" value="UniProtKB-ARBA"/>
</dbReference>
<dbReference type="InterPro" id="IPR007770">
    <property type="entry name" value="DMP"/>
</dbReference>
<protein>
    <recommendedName>
        <fullName evidence="10">Transmembrane protein</fullName>
    </recommendedName>
</protein>
<comment type="similarity">
    <text evidence="2">Belongs to the plant DMP1 protein family.</text>
</comment>
<sequence>MASDSKQEEKKKKEKEGNEKKRPVLFDKSLGTAAGLSKLLPTGTTLAFQTMAPSFTNGGECEDHDVNFAFTWGLVGFLTLLCFTDSVIDEHGHTYYGVATPWGFKLFNHDLRDPQLLSESRRQAFEKRVKLKWQDFWSPPPAAHQMPVAAAVANLSKLLPTGTTLAFQTMAPSFTKGGDCSVVHGVNYAFTWGLIVLLTLLCAALCFTDSVTDEAGHTCYGVATVCGFRFFDRRCEQELRLSPPEKLEALKKKRKLRRRDFLHALTSAAVFLAIAFCDAGVQRCLVPSESNQWEQFLAILPLAVSFLASFVFLIYPSDRKGVGEEGGAWVDTVKRLGNKEQNKPPPPPSSLVVQAAMSSTRVAPSTSCVELEPLV</sequence>